<accession>A0A8J7R2N0</accession>
<sequence>MSRNVVCRGCGWASWPVSRAWAERRVAEFNRFFDDASPETQESYGGRSSLDSYRCLRCDGTAFRPMLPEDHIPDLVTISTVVCDELADDPPEAH</sequence>
<evidence type="ECO:0000313" key="1">
    <source>
        <dbReference type="EMBL" id="MBP0439135.1"/>
    </source>
</evidence>
<gene>
    <name evidence="1" type="ORF">J5Y06_10780</name>
</gene>
<dbReference type="RefSeq" id="WP_209335178.1">
    <property type="nucleotide sequence ID" value="NZ_JAGIYY010000003.1"/>
</dbReference>
<dbReference type="Proteomes" id="UP000666240">
    <property type="component" value="Unassembled WGS sequence"/>
</dbReference>
<evidence type="ECO:0000313" key="2">
    <source>
        <dbReference type="Proteomes" id="UP000666240"/>
    </source>
</evidence>
<reference evidence="1" key="1">
    <citation type="submission" date="2021-03" db="EMBL/GenBank/DDBJ databases">
        <title>Genome sequencing and assembly of Tianweitania sediminis.</title>
        <authorList>
            <person name="Chhetri G."/>
        </authorList>
    </citation>
    <scope>NUCLEOTIDE SEQUENCE</scope>
    <source>
        <strain evidence="1">Z8</strain>
    </source>
</reference>
<proteinExistence type="predicted"/>
<organism evidence="1 2">
    <name type="scientific">Tianweitania sediminis</name>
    <dbReference type="NCBI Taxonomy" id="1502156"/>
    <lineage>
        <taxon>Bacteria</taxon>
        <taxon>Pseudomonadati</taxon>
        <taxon>Pseudomonadota</taxon>
        <taxon>Alphaproteobacteria</taxon>
        <taxon>Hyphomicrobiales</taxon>
        <taxon>Phyllobacteriaceae</taxon>
        <taxon>Tianweitania</taxon>
    </lineage>
</organism>
<dbReference type="EMBL" id="JAGIYY010000003">
    <property type="protein sequence ID" value="MBP0439135.1"/>
    <property type="molecule type" value="Genomic_DNA"/>
</dbReference>
<dbReference type="AlphaFoldDB" id="A0A8J7R2N0"/>
<comment type="caution">
    <text evidence="1">The sequence shown here is derived from an EMBL/GenBank/DDBJ whole genome shotgun (WGS) entry which is preliminary data.</text>
</comment>
<keyword evidence="2" id="KW-1185">Reference proteome</keyword>
<name>A0A8J7R2N0_9HYPH</name>
<protein>
    <submittedName>
        <fullName evidence="1">Uncharacterized protein</fullName>
    </submittedName>
</protein>